<evidence type="ECO:0000256" key="3">
    <source>
        <dbReference type="ARBA" id="ARBA00022475"/>
    </source>
</evidence>
<feature type="transmembrane region" description="Helical" evidence="9">
    <location>
        <begin position="322"/>
        <end position="340"/>
    </location>
</feature>
<name>A0AA39XNP8_9PEZI</name>
<evidence type="ECO:0000313" key="11">
    <source>
        <dbReference type="EMBL" id="KAK0636627.1"/>
    </source>
</evidence>
<evidence type="ECO:0000256" key="9">
    <source>
        <dbReference type="SAM" id="Phobius"/>
    </source>
</evidence>
<evidence type="ECO:0000256" key="1">
    <source>
        <dbReference type="ARBA" id="ARBA00004651"/>
    </source>
</evidence>
<keyword evidence="2" id="KW-0813">Transport</keyword>
<dbReference type="Proteomes" id="UP001174934">
    <property type="component" value="Unassembled WGS sequence"/>
</dbReference>
<protein>
    <submittedName>
        <fullName evidence="11">Pantothenate transporter liz1</fullName>
    </submittedName>
</protein>
<dbReference type="InterPro" id="IPR036259">
    <property type="entry name" value="MFS_trans_sf"/>
</dbReference>
<comment type="similarity">
    <text evidence="7">Belongs to the major facilitator superfamily. Allantoate permease family.</text>
</comment>
<feature type="transmembrane region" description="Helical" evidence="9">
    <location>
        <begin position="251"/>
        <end position="273"/>
    </location>
</feature>
<feature type="region of interest" description="Disordered" evidence="8">
    <location>
        <begin position="1"/>
        <end position="31"/>
    </location>
</feature>
<sequence length="519" mass="58542">MGSIKSTRDVAAVQEVKSSKSSGSDIGGGATTKEELDIIQTTVSDSELPPSKVTAGDVVQVNPHKTWKSYFWDTLDKSPQEKRLLFKIDAALMTVGCLSYFLKYLDQVNVNSAFVSGMREDLGLFGLELNYMQTAFMVGYILGEIPSNLILTRIRPSYWLPACEVAWSVLTFLMCRATTPTQLYVLRFFIGLFESSCYPGMQYVIGSWYRKDELARRACIFHSSGYVGFMFSGYLMAAVYNLDGVSGFKGWQWLFIIDGVISLPIACASFFFLPDVPEITKAWYLSKDEIEIAQKRMELEGRATRAPYTFAKIKRILSSWHIWLLSLLYIFFNNGTSGITQPTFPLWLKSQGYSITAINVYPSFASVLGIVATLSYAWVSDTVCKGARWPPMIFAATVQIITHISLTVWDIPTGWKWFCYLAMGMSGGVGGMSYAWATEITSDDMEERALVTSTMNEMAGAMQAWIPLLIWKVTDAPRYYKGFFTMIFFWVIFIGLVFLVRFLHNKELKQKALVALIRV</sequence>
<evidence type="ECO:0000256" key="5">
    <source>
        <dbReference type="ARBA" id="ARBA00022989"/>
    </source>
</evidence>
<evidence type="ECO:0000256" key="4">
    <source>
        <dbReference type="ARBA" id="ARBA00022692"/>
    </source>
</evidence>
<keyword evidence="5 9" id="KW-1133">Transmembrane helix</keyword>
<feature type="transmembrane region" description="Helical" evidence="9">
    <location>
        <begin position="415"/>
        <end position="437"/>
    </location>
</feature>
<organism evidence="11 12">
    <name type="scientific">Bombardia bombarda</name>
    <dbReference type="NCBI Taxonomy" id="252184"/>
    <lineage>
        <taxon>Eukaryota</taxon>
        <taxon>Fungi</taxon>
        <taxon>Dikarya</taxon>
        <taxon>Ascomycota</taxon>
        <taxon>Pezizomycotina</taxon>
        <taxon>Sordariomycetes</taxon>
        <taxon>Sordariomycetidae</taxon>
        <taxon>Sordariales</taxon>
        <taxon>Lasiosphaeriaceae</taxon>
        <taxon>Bombardia</taxon>
    </lineage>
</organism>
<dbReference type="SUPFAM" id="SSF103473">
    <property type="entry name" value="MFS general substrate transporter"/>
    <property type="match status" value="1"/>
</dbReference>
<dbReference type="EMBL" id="JAULSR010000001">
    <property type="protein sequence ID" value="KAK0636627.1"/>
    <property type="molecule type" value="Genomic_DNA"/>
</dbReference>
<dbReference type="PANTHER" id="PTHR43791">
    <property type="entry name" value="PERMEASE-RELATED"/>
    <property type="match status" value="1"/>
</dbReference>
<evidence type="ECO:0000256" key="6">
    <source>
        <dbReference type="ARBA" id="ARBA00023136"/>
    </source>
</evidence>
<proteinExistence type="inferred from homology"/>
<feature type="domain" description="Major facilitator superfamily (MFS) profile" evidence="10">
    <location>
        <begin position="92"/>
        <end position="507"/>
    </location>
</feature>
<dbReference type="PROSITE" id="PS50850">
    <property type="entry name" value="MFS"/>
    <property type="match status" value="1"/>
</dbReference>
<gene>
    <name evidence="11" type="ORF">B0T17DRAFT_482474</name>
</gene>
<dbReference type="InterPro" id="IPR011701">
    <property type="entry name" value="MFS"/>
</dbReference>
<feature type="transmembrane region" description="Helical" evidence="9">
    <location>
        <begin position="360"/>
        <end position="379"/>
    </location>
</feature>
<accession>A0AA39XNP8</accession>
<evidence type="ECO:0000256" key="7">
    <source>
        <dbReference type="ARBA" id="ARBA00037968"/>
    </source>
</evidence>
<evidence type="ECO:0000313" key="12">
    <source>
        <dbReference type="Proteomes" id="UP001174934"/>
    </source>
</evidence>
<keyword evidence="12" id="KW-1185">Reference proteome</keyword>
<comment type="caution">
    <text evidence="11">The sequence shown here is derived from an EMBL/GenBank/DDBJ whole genome shotgun (WGS) entry which is preliminary data.</text>
</comment>
<dbReference type="Pfam" id="PF07690">
    <property type="entry name" value="MFS_1"/>
    <property type="match status" value="1"/>
</dbReference>
<feature type="transmembrane region" description="Helical" evidence="9">
    <location>
        <begin position="218"/>
        <end position="239"/>
    </location>
</feature>
<dbReference type="GO" id="GO:0005886">
    <property type="term" value="C:plasma membrane"/>
    <property type="evidence" value="ECO:0007669"/>
    <property type="project" value="UniProtKB-SubCell"/>
</dbReference>
<keyword evidence="3" id="KW-1003">Cell membrane</keyword>
<dbReference type="GO" id="GO:0022857">
    <property type="term" value="F:transmembrane transporter activity"/>
    <property type="evidence" value="ECO:0007669"/>
    <property type="project" value="InterPro"/>
</dbReference>
<keyword evidence="4 9" id="KW-0812">Transmembrane</keyword>
<evidence type="ECO:0000256" key="8">
    <source>
        <dbReference type="SAM" id="MobiDB-lite"/>
    </source>
</evidence>
<evidence type="ECO:0000256" key="2">
    <source>
        <dbReference type="ARBA" id="ARBA00022448"/>
    </source>
</evidence>
<evidence type="ECO:0000259" key="10">
    <source>
        <dbReference type="PROSITE" id="PS50850"/>
    </source>
</evidence>
<dbReference type="PANTHER" id="PTHR43791:SF39">
    <property type="entry name" value="TRANSPORTER LIZ1_SEO1, PUTATIVE (AFU_ORTHOLOGUE AFUA_3G00980)-RELATED"/>
    <property type="match status" value="1"/>
</dbReference>
<feature type="transmembrane region" description="Helical" evidence="9">
    <location>
        <begin position="391"/>
        <end position="409"/>
    </location>
</feature>
<dbReference type="AlphaFoldDB" id="A0AA39XNP8"/>
<comment type="subcellular location">
    <subcellularLocation>
        <location evidence="1">Cell membrane</location>
        <topology evidence="1">Multi-pass membrane protein</topology>
    </subcellularLocation>
</comment>
<feature type="transmembrane region" description="Helical" evidence="9">
    <location>
        <begin position="449"/>
        <end position="471"/>
    </location>
</feature>
<feature type="transmembrane region" description="Helical" evidence="9">
    <location>
        <begin position="483"/>
        <end position="503"/>
    </location>
</feature>
<dbReference type="InterPro" id="IPR020846">
    <property type="entry name" value="MFS_dom"/>
</dbReference>
<dbReference type="FunFam" id="1.20.1250.20:FF:000386">
    <property type="entry name" value="MFS general substrate transporter"/>
    <property type="match status" value="1"/>
</dbReference>
<keyword evidence="6 9" id="KW-0472">Membrane</keyword>
<reference evidence="11" key="1">
    <citation type="submission" date="2023-06" db="EMBL/GenBank/DDBJ databases">
        <title>Genome-scale phylogeny and comparative genomics of the fungal order Sordariales.</title>
        <authorList>
            <consortium name="Lawrence Berkeley National Laboratory"/>
            <person name="Hensen N."/>
            <person name="Bonometti L."/>
            <person name="Westerberg I."/>
            <person name="Brannstrom I.O."/>
            <person name="Guillou S."/>
            <person name="Cros-Aarteil S."/>
            <person name="Calhoun S."/>
            <person name="Haridas S."/>
            <person name="Kuo A."/>
            <person name="Mondo S."/>
            <person name="Pangilinan J."/>
            <person name="Riley R."/>
            <person name="LaButti K."/>
            <person name="Andreopoulos B."/>
            <person name="Lipzen A."/>
            <person name="Chen C."/>
            <person name="Yanf M."/>
            <person name="Daum C."/>
            <person name="Ng V."/>
            <person name="Clum A."/>
            <person name="Steindorff A."/>
            <person name="Ohm R."/>
            <person name="Martin F."/>
            <person name="Silar P."/>
            <person name="Natvig D."/>
            <person name="Lalanne C."/>
            <person name="Gautier V."/>
            <person name="Ament-velasquez S.L."/>
            <person name="Kruys A."/>
            <person name="Hutchinson M.I."/>
            <person name="Powell A.J."/>
            <person name="Barry K."/>
            <person name="Miller A.N."/>
            <person name="Grigoriev I.V."/>
            <person name="Debuchy R."/>
            <person name="Gladieux P."/>
            <person name="Thoren M.H."/>
            <person name="Johannesson H."/>
        </authorList>
    </citation>
    <scope>NUCLEOTIDE SEQUENCE</scope>
    <source>
        <strain evidence="11">SMH3391-2</strain>
    </source>
</reference>
<dbReference type="FunFam" id="1.20.1250.20:FF:000065">
    <property type="entry name" value="Putative MFS pantothenate transporter"/>
    <property type="match status" value="1"/>
</dbReference>
<dbReference type="Gene3D" id="1.20.1250.20">
    <property type="entry name" value="MFS general substrate transporter like domains"/>
    <property type="match status" value="2"/>
</dbReference>